<gene>
    <name evidence="2" type="ORF">EHS15_11755</name>
</gene>
<accession>A0A4R9LXL8</accession>
<dbReference type="InterPro" id="IPR000182">
    <property type="entry name" value="GNAT_dom"/>
</dbReference>
<dbReference type="PROSITE" id="PS51186">
    <property type="entry name" value="GNAT"/>
    <property type="match status" value="1"/>
</dbReference>
<dbReference type="InterPro" id="IPR050276">
    <property type="entry name" value="MshD_Acetyltransferase"/>
</dbReference>
<comment type="caution">
    <text evidence="2">The sequence shown here is derived from an EMBL/GenBank/DDBJ whole genome shotgun (WGS) entry which is preliminary data.</text>
</comment>
<dbReference type="Pfam" id="PF00583">
    <property type="entry name" value="Acetyltransf_1"/>
    <property type="match status" value="1"/>
</dbReference>
<evidence type="ECO:0000313" key="2">
    <source>
        <dbReference type="EMBL" id="TGN19074.1"/>
    </source>
</evidence>
<reference evidence="2" key="1">
    <citation type="journal article" date="2019" name="PLoS Negl. Trop. Dis.">
        <title>Revisiting the worldwide diversity of Leptospira species in the environment.</title>
        <authorList>
            <person name="Vincent A.T."/>
            <person name="Schiettekatte O."/>
            <person name="Bourhy P."/>
            <person name="Veyrier F.J."/>
            <person name="Picardeau M."/>
        </authorList>
    </citation>
    <scope>NUCLEOTIDE SEQUENCE [LARGE SCALE GENOMIC DNA]</scope>
    <source>
        <strain evidence="2">201300427</strain>
    </source>
</reference>
<dbReference type="RefSeq" id="WP_135760757.1">
    <property type="nucleotide sequence ID" value="NZ_RQHW01000042.1"/>
</dbReference>
<dbReference type="PANTHER" id="PTHR43617">
    <property type="entry name" value="L-AMINO ACID N-ACETYLTRANSFERASE"/>
    <property type="match status" value="1"/>
</dbReference>
<evidence type="ECO:0000259" key="1">
    <source>
        <dbReference type="PROSITE" id="PS51186"/>
    </source>
</evidence>
<feature type="domain" description="N-acetyltransferase" evidence="1">
    <location>
        <begin position="6"/>
        <end position="204"/>
    </location>
</feature>
<dbReference type="SUPFAM" id="SSF55729">
    <property type="entry name" value="Acyl-CoA N-acyltransferases (Nat)"/>
    <property type="match status" value="1"/>
</dbReference>
<keyword evidence="3" id="KW-1185">Reference proteome</keyword>
<dbReference type="OrthoDB" id="336415at2"/>
<evidence type="ECO:0000313" key="3">
    <source>
        <dbReference type="Proteomes" id="UP000298058"/>
    </source>
</evidence>
<dbReference type="GO" id="GO:0016747">
    <property type="term" value="F:acyltransferase activity, transferring groups other than amino-acyl groups"/>
    <property type="evidence" value="ECO:0007669"/>
    <property type="project" value="InterPro"/>
</dbReference>
<dbReference type="InterPro" id="IPR016181">
    <property type="entry name" value="Acyl_CoA_acyltransferase"/>
</dbReference>
<name>A0A4R9LXL8_9LEPT</name>
<dbReference type="Proteomes" id="UP000298058">
    <property type="component" value="Unassembled WGS sequence"/>
</dbReference>
<keyword evidence="2" id="KW-0808">Transferase</keyword>
<proteinExistence type="predicted"/>
<dbReference type="EMBL" id="RQHW01000042">
    <property type="protein sequence ID" value="TGN19074.1"/>
    <property type="molecule type" value="Genomic_DNA"/>
</dbReference>
<organism evidence="2 3">
    <name type="scientific">Leptospira idonii</name>
    <dbReference type="NCBI Taxonomy" id="1193500"/>
    <lineage>
        <taxon>Bacteria</taxon>
        <taxon>Pseudomonadati</taxon>
        <taxon>Spirochaetota</taxon>
        <taxon>Spirochaetia</taxon>
        <taxon>Leptospirales</taxon>
        <taxon>Leptospiraceae</taxon>
        <taxon>Leptospira</taxon>
    </lineage>
</organism>
<dbReference type="AlphaFoldDB" id="A0A4R9LXL8"/>
<dbReference type="Gene3D" id="3.40.630.30">
    <property type="match status" value="1"/>
</dbReference>
<dbReference type="CDD" id="cd04301">
    <property type="entry name" value="NAT_SF"/>
    <property type="match status" value="1"/>
</dbReference>
<sequence>MNPTSIEIRPASPEDHEAAIPLIYSSGPAAWSYVFEEGKYSPFDFLASSFVRRGNTISYTNHYVATIGKEVVGTILAYHSSSFLLLNGGTAFRILSLYGAKSFSVIGRGLTMEKMIQAPKSGCLYLGHIAVSEKHRGKGIGKDLIRHVVNQFPKYGKVSLDVSQVNPNAIGLYQKLGFKTVEARSFQGIEGRVPNHYYMEADPKEILNSV</sequence>
<protein>
    <submittedName>
        <fullName evidence="2">GNAT family N-acetyltransferase</fullName>
    </submittedName>
</protein>